<name>F4BWD7_METSG</name>
<sequence length="317" mass="35579">MNRKYRLIDTRQHNLLRIVESGAKITLAGVDKAFYNMHMLFCILIIACSMSVSVQATEVPSDNIPLSLAIRLLTPISDVPNVENTQVFVGELPDKMPVELPIPKNAKILGSMVTEEACIDILFDVNQTSEQVFDFYRESLANNNWSEVGQSRGIVWGSDRITFCRGLLSPSLTVSAYTVREGPTEVRLNVNTDQEKSLCIRDDDDYRKPLPKLVAPFGVRQYGTSGNYMGTSTIESTTLNTDMNSSALEIYFSDQLKEANWTRLSGGQNGPLAWSTWIFMDEDGLDWSGQLFALEIPKLENQRWVLVQASLAESHKR</sequence>
<organism evidence="1 2">
    <name type="scientific">Methanothrix soehngenii (strain ATCC 5969 / DSM 3671 / JCM 10134 / NBRC 103675 / OCM 69 / GP-6)</name>
    <name type="common">Methanosaeta concilii</name>
    <dbReference type="NCBI Taxonomy" id="990316"/>
    <lineage>
        <taxon>Archaea</taxon>
        <taxon>Methanobacteriati</taxon>
        <taxon>Methanobacteriota</taxon>
        <taxon>Stenosarchaea group</taxon>
        <taxon>Methanomicrobia</taxon>
        <taxon>Methanotrichales</taxon>
        <taxon>Methanotrichaceae</taxon>
        <taxon>Methanothrix</taxon>
    </lineage>
</organism>
<accession>F4BWD7</accession>
<dbReference type="KEGG" id="mcj:MCON_3532"/>
<evidence type="ECO:0000313" key="1">
    <source>
        <dbReference type="EMBL" id="AEB69747.1"/>
    </source>
</evidence>
<gene>
    <name evidence="1" type="ordered locus">MCON_3532</name>
</gene>
<evidence type="ECO:0000313" key="2">
    <source>
        <dbReference type="Proteomes" id="UP000007807"/>
    </source>
</evidence>
<dbReference type="InParanoid" id="F4BWD7"/>
<dbReference type="Proteomes" id="UP000007807">
    <property type="component" value="Chromosome"/>
</dbReference>
<proteinExistence type="predicted"/>
<keyword evidence="2" id="KW-1185">Reference proteome</keyword>
<protein>
    <submittedName>
        <fullName evidence="1">Uncharacterized protein</fullName>
    </submittedName>
</protein>
<dbReference type="AlphaFoldDB" id="F4BWD7"/>
<dbReference type="HOGENOM" id="CLU_876053_0_0_2"/>
<dbReference type="EMBL" id="CP002565">
    <property type="protein sequence ID" value="AEB69747.1"/>
    <property type="molecule type" value="Genomic_DNA"/>
</dbReference>
<reference evidence="1 2" key="1">
    <citation type="journal article" date="2011" name="J. Bacteriol.">
        <title>Complete genome sequence of Methanosaeta concilii, a specialist in aceticlastic methanogenesis.</title>
        <authorList>
            <person name="Barber R.D."/>
            <person name="Zhang L."/>
            <person name="Harnack M."/>
            <person name="Olson M.V."/>
            <person name="Kaul R."/>
            <person name="Ingram-Smith C."/>
            <person name="Smith K.S."/>
        </authorList>
    </citation>
    <scope>NUCLEOTIDE SEQUENCE [LARGE SCALE GENOMIC DNA]</scope>
    <source>
        <strain evidence="2">ATCC 5969 / DSM 3671 / JCM 10134 / NBRC 103675 / OCM 69 / GP-6</strain>
    </source>
</reference>